<proteinExistence type="predicted"/>
<sequence length="115" mass="13243">MAFELQMHQICRVLERHGQQCSFSREIENKFHEKAWEEGWLKCRGLFHEANGFLNVSLVEAGKVRTQKEPKLLIRYTKDVNKNDKVTVDGATYKVIGIDDLGNLHLCLDLSLEAV</sequence>
<reference evidence="1 2" key="1">
    <citation type="submission" date="2024-03" db="EMBL/GenBank/DDBJ databases">
        <title>Human intestinal bacterial collection.</title>
        <authorList>
            <person name="Pauvert C."/>
            <person name="Hitch T.C.A."/>
            <person name="Clavel T."/>
        </authorList>
    </citation>
    <scope>NUCLEOTIDE SEQUENCE [LARGE SCALE GENOMIC DNA]</scope>
    <source>
        <strain evidence="1 2">CLA-SR-H028</strain>
    </source>
</reference>
<comment type="caution">
    <text evidence="1">The sequence shown here is derived from an EMBL/GenBank/DDBJ whole genome shotgun (WGS) entry which is preliminary data.</text>
</comment>
<protein>
    <submittedName>
        <fullName evidence="1">Phage head closure protein</fullName>
    </submittedName>
</protein>
<dbReference type="Gene3D" id="2.40.10.270">
    <property type="entry name" value="Bacteriophage SPP1 head-tail adaptor protein"/>
    <property type="match status" value="1"/>
</dbReference>
<dbReference type="InterPro" id="IPR008767">
    <property type="entry name" value="Phage_SPP1_head-tail_adaptor"/>
</dbReference>
<accession>A0ABV1DWG4</accession>
<keyword evidence="2" id="KW-1185">Reference proteome</keyword>
<evidence type="ECO:0000313" key="1">
    <source>
        <dbReference type="EMBL" id="MEQ2434310.1"/>
    </source>
</evidence>
<gene>
    <name evidence="1" type="ORF">WMO65_25270</name>
</gene>
<evidence type="ECO:0000313" key="2">
    <source>
        <dbReference type="Proteomes" id="UP001457898"/>
    </source>
</evidence>
<dbReference type="InterPro" id="IPR038666">
    <property type="entry name" value="SSP1_head-tail_sf"/>
</dbReference>
<dbReference type="RefSeq" id="WP_349064757.1">
    <property type="nucleotide sequence ID" value="NZ_JBBMFP010000040.1"/>
</dbReference>
<dbReference type="EMBL" id="JBBMFP010000040">
    <property type="protein sequence ID" value="MEQ2434310.1"/>
    <property type="molecule type" value="Genomic_DNA"/>
</dbReference>
<organism evidence="1 2">
    <name type="scientific">Blautia caccae</name>
    <dbReference type="NCBI Taxonomy" id="3133175"/>
    <lineage>
        <taxon>Bacteria</taxon>
        <taxon>Bacillati</taxon>
        <taxon>Bacillota</taxon>
        <taxon>Clostridia</taxon>
        <taxon>Lachnospirales</taxon>
        <taxon>Lachnospiraceae</taxon>
        <taxon>Blautia</taxon>
    </lineage>
</organism>
<dbReference type="NCBIfam" id="TIGR01563">
    <property type="entry name" value="gp16_SPP1"/>
    <property type="match status" value="1"/>
</dbReference>
<name>A0ABV1DWG4_9FIRM</name>
<dbReference type="Proteomes" id="UP001457898">
    <property type="component" value="Unassembled WGS sequence"/>
</dbReference>